<dbReference type="Proteomes" id="UP000660729">
    <property type="component" value="Unassembled WGS sequence"/>
</dbReference>
<keyword evidence="2" id="KW-1185">Reference proteome</keyword>
<accession>A0A8H6RKA6</accession>
<gene>
    <name evidence="1" type="ORF">HII31_07118</name>
</gene>
<sequence>MRVQIVLTIAAFRSVASCTTSSLQSISYNSTNNMRSILTFAATIIALASTVSATVRGGQCGCNGLNNFRNQGAWGCVQLAGPNCVDQTQVCDAACGGSGYAYKKHNSNDRQCVCSYQDASQAPSCPAPGPPIRGGQCCSGLLNKCKSEGAWGCVQVDAAYCVDQTKGCDQACGGSGYAYRKHK</sequence>
<dbReference type="OrthoDB" id="3649811at2759"/>
<evidence type="ECO:0000313" key="1">
    <source>
        <dbReference type="EMBL" id="KAF7191616.1"/>
    </source>
</evidence>
<dbReference type="AlphaFoldDB" id="A0A8H6RKA6"/>
<name>A0A8H6RKA6_9PEZI</name>
<reference evidence="1" key="1">
    <citation type="submission" date="2020-04" db="EMBL/GenBank/DDBJ databases">
        <title>Draft genome resource of the tomato pathogen Pseudocercospora fuligena.</title>
        <authorList>
            <person name="Zaccaron A."/>
        </authorList>
    </citation>
    <scope>NUCLEOTIDE SEQUENCE</scope>
    <source>
        <strain evidence="1">PF001</strain>
    </source>
</reference>
<proteinExistence type="predicted"/>
<organism evidence="1 2">
    <name type="scientific">Pseudocercospora fuligena</name>
    <dbReference type="NCBI Taxonomy" id="685502"/>
    <lineage>
        <taxon>Eukaryota</taxon>
        <taxon>Fungi</taxon>
        <taxon>Dikarya</taxon>
        <taxon>Ascomycota</taxon>
        <taxon>Pezizomycotina</taxon>
        <taxon>Dothideomycetes</taxon>
        <taxon>Dothideomycetidae</taxon>
        <taxon>Mycosphaerellales</taxon>
        <taxon>Mycosphaerellaceae</taxon>
        <taxon>Pseudocercospora</taxon>
    </lineage>
</organism>
<comment type="caution">
    <text evidence="1">The sequence shown here is derived from an EMBL/GenBank/DDBJ whole genome shotgun (WGS) entry which is preliminary data.</text>
</comment>
<protein>
    <submittedName>
        <fullName evidence="1">Uncharacterized protein</fullName>
    </submittedName>
</protein>
<dbReference type="EMBL" id="JABCIY010000157">
    <property type="protein sequence ID" value="KAF7191616.1"/>
    <property type="molecule type" value="Genomic_DNA"/>
</dbReference>
<evidence type="ECO:0000313" key="2">
    <source>
        <dbReference type="Proteomes" id="UP000660729"/>
    </source>
</evidence>